<dbReference type="Gene3D" id="2.30.130.40">
    <property type="entry name" value="LON domain-like"/>
    <property type="match status" value="1"/>
</dbReference>
<organism evidence="2">
    <name type="scientific">freshwater metagenome</name>
    <dbReference type="NCBI Taxonomy" id="449393"/>
    <lineage>
        <taxon>unclassified sequences</taxon>
        <taxon>metagenomes</taxon>
        <taxon>ecological metagenomes</taxon>
    </lineage>
</organism>
<evidence type="ECO:0000259" key="1">
    <source>
        <dbReference type="PROSITE" id="PS51787"/>
    </source>
</evidence>
<evidence type="ECO:0000313" key="2">
    <source>
        <dbReference type="EMBL" id="CAB4884502.1"/>
    </source>
</evidence>
<name>A0A6J7ELS5_9ZZZZ</name>
<gene>
    <name evidence="2" type="ORF">UFOPK3402_01631</name>
</gene>
<sequence length="223" mass="24382">MPTTLPLFPLNTVLVPGLVLPLHIFEPRYRELIEQLLAMPDESEREFGVIAVRQGRSIDSMGVGALYEIGTATLLREADQFEDGRYDIVTTGSRRFRLHSIDTSRPLITGDVEFLDEPSGESDPALIMQVSRLFGTYRGLLAGQIDVEFADDQGLPDDPTVLSYLITAAMVLMTEERQALIGAADSRQRLAAARGLLTREIGLIGALSALPAIDLAFTQPSPN</sequence>
<dbReference type="InterPro" id="IPR015947">
    <property type="entry name" value="PUA-like_sf"/>
</dbReference>
<dbReference type="PANTHER" id="PTHR46732:SF8">
    <property type="entry name" value="ATP-DEPENDENT PROTEASE LA (LON) DOMAIN PROTEIN"/>
    <property type="match status" value="1"/>
</dbReference>
<dbReference type="InterPro" id="IPR046336">
    <property type="entry name" value="Lon_prtase_N_sf"/>
</dbReference>
<dbReference type="Gene3D" id="1.20.58.1480">
    <property type="match status" value="1"/>
</dbReference>
<dbReference type="SMART" id="SM00464">
    <property type="entry name" value="LON"/>
    <property type="match status" value="1"/>
</dbReference>
<dbReference type="SUPFAM" id="SSF88697">
    <property type="entry name" value="PUA domain-like"/>
    <property type="match status" value="1"/>
</dbReference>
<dbReference type="PROSITE" id="PS51787">
    <property type="entry name" value="LON_N"/>
    <property type="match status" value="1"/>
</dbReference>
<dbReference type="InterPro" id="IPR003111">
    <property type="entry name" value="Lon_prtase_N"/>
</dbReference>
<accession>A0A6J7ELS5</accession>
<reference evidence="2" key="1">
    <citation type="submission" date="2020-05" db="EMBL/GenBank/DDBJ databases">
        <authorList>
            <person name="Chiriac C."/>
            <person name="Salcher M."/>
            <person name="Ghai R."/>
            <person name="Kavagutti S V."/>
        </authorList>
    </citation>
    <scope>NUCLEOTIDE SEQUENCE</scope>
</reference>
<dbReference type="AlphaFoldDB" id="A0A6J7ELS5"/>
<proteinExistence type="predicted"/>
<protein>
    <submittedName>
        <fullName evidence="2">Unannotated protein</fullName>
    </submittedName>
</protein>
<feature type="domain" description="Lon N-terminal" evidence="1">
    <location>
        <begin position="2"/>
        <end position="201"/>
    </location>
</feature>
<dbReference type="EMBL" id="CAFBLS010000239">
    <property type="protein sequence ID" value="CAB4884502.1"/>
    <property type="molecule type" value="Genomic_DNA"/>
</dbReference>
<dbReference type="PANTHER" id="PTHR46732">
    <property type="entry name" value="ATP-DEPENDENT PROTEASE LA (LON) DOMAIN PROTEIN"/>
    <property type="match status" value="1"/>
</dbReference>
<dbReference type="Pfam" id="PF02190">
    <property type="entry name" value="LON_substr_bdg"/>
    <property type="match status" value="1"/>
</dbReference>